<dbReference type="AlphaFoldDB" id="A0A3B0Y9U7"/>
<evidence type="ECO:0000259" key="2">
    <source>
        <dbReference type="Pfam" id="PF01551"/>
    </source>
</evidence>
<evidence type="ECO:0000256" key="1">
    <source>
        <dbReference type="SAM" id="Phobius"/>
    </source>
</evidence>
<dbReference type="InterPro" id="IPR011055">
    <property type="entry name" value="Dup_hybrid_motif"/>
</dbReference>
<dbReference type="InterPro" id="IPR050570">
    <property type="entry name" value="Cell_wall_metabolism_enzyme"/>
</dbReference>
<feature type="domain" description="M23ase beta-sheet core" evidence="2">
    <location>
        <begin position="207"/>
        <end position="301"/>
    </location>
</feature>
<dbReference type="GO" id="GO:0004222">
    <property type="term" value="F:metalloendopeptidase activity"/>
    <property type="evidence" value="ECO:0007669"/>
    <property type="project" value="TreeGrafter"/>
</dbReference>
<dbReference type="PANTHER" id="PTHR21666:SF291">
    <property type="entry name" value="STAGE II SPORULATION PROTEIN Q"/>
    <property type="match status" value="1"/>
</dbReference>
<accession>A0A3B0Y9U7</accession>
<dbReference type="FunFam" id="2.70.70.10:FF:000006">
    <property type="entry name" value="M23 family peptidase"/>
    <property type="match status" value="1"/>
</dbReference>
<evidence type="ECO:0000313" key="3">
    <source>
        <dbReference type="EMBL" id="VAW72327.1"/>
    </source>
</evidence>
<dbReference type="SUPFAM" id="SSF51261">
    <property type="entry name" value="Duplicated hybrid motif"/>
    <property type="match status" value="1"/>
</dbReference>
<protein>
    <submittedName>
        <fullName evidence="3">Peptidase, M23/M37 family</fullName>
    </submittedName>
</protein>
<dbReference type="EMBL" id="UOFL01000036">
    <property type="protein sequence ID" value="VAW72327.1"/>
    <property type="molecule type" value="Genomic_DNA"/>
</dbReference>
<proteinExistence type="predicted"/>
<dbReference type="Gene3D" id="2.70.70.10">
    <property type="entry name" value="Glucose Permease (Domain IIA)"/>
    <property type="match status" value="1"/>
</dbReference>
<keyword evidence="1" id="KW-0472">Membrane</keyword>
<dbReference type="CDD" id="cd12797">
    <property type="entry name" value="M23_peptidase"/>
    <property type="match status" value="1"/>
</dbReference>
<organism evidence="3">
    <name type="scientific">hydrothermal vent metagenome</name>
    <dbReference type="NCBI Taxonomy" id="652676"/>
    <lineage>
        <taxon>unclassified sequences</taxon>
        <taxon>metagenomes</taxon>
        <taxon>ecological metagenomes</taxon>
    </lineage>
</organism>
<dbReference type="PANTHER" id="PTHR21666">
    <property type="entry name" value="PEPTIDASE-RELATED"/>
    <property type="match status" value="1"/>
</dbReference>
<name>A0A3B0Y9U7_9ZZZZ</name>
<keyword evidence="1" id="KW-0812">Transmembrane</keyword>
<keyword evidence="1" id="KW-1133">Transmembrane helix</keyword>
<dbReference type="Pfam" id="PF01551">
    <property type="entry name" value="Peptidase_M23"/>
    <property type="match status" value="1"/>
</dbReference>
<dbReference type="InterPro" id="IPR016047">
    <property type="entry name" value="M23ase_b-sheet_dom"/>
</dbReference>
<feature type="transmembrane region" description="Helical" evidence="1">
    <location>
        <begin position="23"/>
        <end position="45"/>
    </location>
</feature>
<reference evidence="3" key="1">
    <citation type="submission" date="2018-06" db="EMBL/GenBank/DDBJ databases">
        <authorList>
            <person name="Zhirakovskaya E."/>
        </authorList>
    </citation>
    <scope>NUCLEOTIDE SEQUENCE</scope>
</reference>
<sequence length="312" mass="34385">MNIILFTKYIGSPMTLRMGHSKFYIISMSFIVLTCSGLFYAGYWLGQANTLGDTDFGSNSSKISQVSKQRKQLANLERTTQTYLIRLSTHLGLLKAHIIRLNAFGERMTKMAKLDANEFNFKSVPAQGGLYRPLAGTTVKSQDFFAEMHRLSAVLKDREAKLSALESMLLHANIQRAGTPEGKPVRRGWTSSSFGGRRDPFTGRRTFHDGIDFAAPIGTPIYTVAAGVVTASGRRGGYGNTVEVSHGNGLVSRYAHNSRLLVKVGDRVRKGQKIALMGSTGRSTGSHVHYEILKNGKPISPHLFMVKKKSKK</sequence>
<gene>
    <name evidence="3" type="ORF">MNBD_GAMMA12-1719</name>
</gene>